<dbReference type="GO" id="GO:0005509">
    <property type="term" value="F:calcium ion binding"/>
    <property type="evidence" value="ECO:0007669"/>
    <property type="project" value="InterPro"/>
</dbReference>
<keyword evidence="1" id="KW-0479">Metal-binding</keyword>
<evidence type="ECO:0000256" key="4">
    <source>
        <dbReference type="ARBA" id="ARBA00023754"/>
    </source>
</evidence>
<reference evidence="7" key="3">
    <citation type="submission" date="2025-09" db="UniProtKB">
        <authorList>
            <consortium name="Ensembl"/>
        </authorList>
    </citation>
    <scope>IDENTIFICATION</scope>
</reference>
<dbReference type="InterPro" id="IPR029204">
    <property type="entry name" value="CNRIP1"/>
</dbReference>
<dbReference type="SMART" id="SM00054">
    <property type="entry name" value="EFh"/>
    <property type="match status" value="4"/>
</dbReference>
<evidence type="ECO:0000256" key="5">
    <source>
        <dbReference type="ARBA" id="ARBA00023774"/>
    </source>
</evidence>
<name>A0AAZ3S2Q8_ONCTS</name>
<dbReference type="InterPro" id="IPR002048">
    <property type="entry name" value="EF_hand_dom"/>
</dbReference>
<dbReference type="Pfam" id="PF13499">
    <property type="entry name" value="EF-hand_7"/>
    <property type="match status" value="2"/>
</dbReference>
<dbReference type="Pfam" id="PF15043">
    <property type="entry name" value="CNRIP1"/>
    <property type="match status" value="1"/>
</dbReference>
<dbReference type="GeneTree" id="ENSGT00940000156530"/>
<evidence type="ECO:0000313" key="8">
    <source>
        <dbReference type="Proteomes" id="UP000694402"/>
    </source>
</evidence>
<dbReference type="SUPFAM" id="SSF47473">
    <property type="entry name" value="EF-hand"/>
    <property type="match status" value="1"/>
</dbReference>
<evidence type="ECO:0000313" key="7">
    <source>
        <dbReference type="Ensembl" id="ENSOTSP00005147215.1"/>
    </source>
</evidence>
<sequence>MVIILSEELCGRDAAIIVSDFTLFASCTRHSILSGAFGNAPSLHHSAFNIIIIGGPETIKGYVSIMVDDVPPIINIAIALKIQPNDGPVFFKVDGTRFGQSRTIKLLTGSKYKVEVVMKPANADATTMNIGGITIPLEQQSKDEESVVYHGQYDTEGVPHTKSGDRQPVQVSIEFGKAGQFETIWQGNEASYPLEMCTHFDADEIKRLGKRFKKLDLDNSGSLSVEEFMSLPELQQNPLVQRVIDIFDTDGNGEVDFKEFIEGVSQFSVKGDKEMKLRFAFRIYDMDKDGYISNGELFQVLKMMVGNNLKDTQLQQIVDKTIINADKDGDGRISFEEFCAVVGGLDIHKKMVVDV</sequence>
<dbReference type="Ensembl" id="ENSOTST00005174282.1">
    <property type="protein sequence ID" value="ENSOTSP00005147215.1"/>
    <property type="gene ID" value="ENSOTSG00005010770.2"/>
</dbReference>
<evidence type="ECO:0000256" key="2">
    <source>
        <dbReference type="ARBA" id="ARBA00022737"/>
    </source>
</evidence>
<dbReference type="Proteomes" id="UP000694402">
    <property type="component" value="Unassembled WGS sequence"/>
</dbReference>
<dbReference type="PRINTS" id="PR01697">
    <property type="entry name" value="PARVALBUMIN"/>
</dbReference>
<feature type="domain" description="EF-hand" evidence="6">
    <location>
        <begin position="235"/>
        <end position="270"/>
    </location>
</feature>
<dbReference type="CDD" id="cd00051">
    <property type="entry name" value="EFh"/>
    <property type="match status" value="1"/>
</dbReference>
<dbReference type="PANTHER" id="PTHR45942">
    <property type="entry name" value="PROTEIN PHOSPATASE 3 REGULATORY SUBUNIT B ALPHA ISOFORM TYPE 1"/>
    <property type="match status" value="1"/>
</dbReference>
<comment type="function">
    <text evidence="4">Regulatory subunit of calcineurin, a calcium-dependent, calmodulin stimulated protein phosphatase. Confers calcium sensitivity.</text>
</comment>
<dbReference type="InterPro" id="IPR011992">
    <property type="entry name" value="EF-hand-dom_pair"/>
</dbReference>
<comment type="similarity">
    <text evidence="5">Belongs to the calcineurin regulatory subunit family.</text>
</comment>
<dbReference type="Gene3D" id="1.10.238.10">
    <property type="entry name" value="EF-hand"/>
    <property type="match status" value="1"/>
</dbReference>
<dbReference type="PROSITE" id="PS50222">
    <property type="entry name" value="EF_HAND_2"/>
    <property type="match status" value="3"/>
</dbReference>
<proteinExistence type="inferred from homology"/>
<dbReference type="FunFam" id="1.10.238.10:FF:000047">
    <property type="entry name" value="Calcineurin subunit B type 1"/>
    <property type="match status" value="1"/>
</dbReference>
<dbReference type="PROSITE" id="PS00018">
    <property type="entry name" value="EF_HAND_1"/>
    <property type="match status" value="3"/>
</dbReference>
<accession>A0AAZ3S2Q8</accession>
<feature type="domain" description="EF-hand" evidence="6">
    <location>
        <begin position="272"/>
        <end position="307"/>
    </location>
</feature>
<evidence type="ECO:0000259" key="6">
    <source>
        <dbReference type="PROSITE" id="PS50222"/>
    </source>
</evidence>
<reference evidence="8" key="1">
    <citation type="journal article" date="2018" name="PLoS ONE">
        <title>Chinook salmon (Oncorhynchus tshawytscha) genome and transcriptome.</title>
        <authorList>
            <person name="Christensen K.A."/>
            <person name="Leong J.S."/>
            <person name="Sakhrani D."/>
            <person name="Biagi C.A."/>
            <person name="Minkley D.R."/>
            <person name="Withler R.E."/>
            <person name="Rondeau E.B."/>
            <person name="Koop B.F."/>
            <person name="Devlin R.H."/>
        </authorList>
    </citation>
    <scope>NUCLEOTIDE SEQUENCE [LARGE SCALE GENOMIC DNA]</scope>
</reference>
<gene>
    <name evidence="7" type="primary">LOC112265388</name>
</gene>
<keyword evidence="2" id="KW-0677">Repeat</keyword>
<keyword evidence="3" id="KW-0106">Calcium</keyword>
<evidence type="ECO:0000256" key="1">
    <source>
        <dbReference type="ARBA" id="ARBA00022723"/>
    </source>
</evidence>
<protein>
    <recommendedName>
        <fullName evidence="6">EF-hand domain-containing protein</fullName>
    </recommendedName>
</protein>
<organism evidence="7 8">
    <name type="scientific">Oncorhynchus tshawytscha</name>
    <name type="common">Chinook salmon</name>
    <name type="synonym">Salmo tshawytscha</name>
    <dbReference type="NCBI Taxonomy" id="74940"/>
    <lineage>
        <taxon>Eukaryota</taxon>
        <taxon>Metazoa</taxon>
        <taxon>Chordata</taxon>
        <taxon>Craniata</taxon>
        <taxon>Vertebrata</taxon>
        <taxon>Euteleostomi</taxon>
        <taxon>Actinopterygii</taxon>
        <taxon>Neopterygii</taxon>
        <taxon>Teleostei</taxon>
        <taxon>Protacanthopterygii</taxon>
        <taxon>Salmoniformes</taxon>
        <taxon>Salmonidae</taxon>
        <taxon>Salmoninae</taxon>
        <taxon>Oncorhynchus</taxon>
    </lineage>
</organism>
<dbReference type="InterPro" id="IPR018247">
    <property type="entry name" value="EF_Hand_1_Ca_BS"/>
</dbReference>
<dbReference type="AlphaFoldDB" id="A0AAZ3S2Q8"/>
<evidence type="ECO:0000256" key="3">
    <source>
        <dbReference type="ARBA" id="ARBA00022837"/>
    </source>
</evidence>
<reference evidence="7" key="2">
    <citation type="submission" date="2025-08" db="UniProtKB">
        <authorList>
            <consortium name="Ensembl"/>
        </authorList>
    </citation>
    <scope>IDENTIFICATION</scope>
</reference>
<keyword evidence="8" id="KW-1185">Reference proteome</keyword>
<feature type="domain" description="EF-hand" evidence="6">
    <location>
        <begin position="313"/>
        <end position="348"/>
    </location>
</feature>